<proteinExistence type="predicted"/>
<protein>
    <submittedName>
        <fullName evidence="2">CubicO group peptidase (Beta-lactamase class C family)</fullName>
    </submittedName>
</protein>
<evidence type="ECO:0000313" key="2">
    <source>
        <dbReference type="EMBL" id="PXV68830.1"/>
    </source>
</evidence>
<feature type="domain" description="Beta-lactamase-related" evidence="1">
    <location>
        <begin position="42"/>
        <end position="326"/>
    </location>
</feature>
<evidence type="ECO:0000313" key="3">
    <source>
        <dbReference type="Proteomes" id="UP000247973"/>
    </source>
</evidence>
<name>A0A2V3PT18_9BACT</name>
<dbReference type="PANTHER" id="PTHR46825">
    <property type="entry name" value="D-ALANYL-D-ALANINE-CARBOXYPEPTIDASE/ENDOPEPTIDASE AMPH"/>
    <property type="match status" value="1"/>
</dbReference>
<dbReference type="AlphaFoldDB" id="A0A2V3PT18"/>
<dbReference type="InterPro" id="IPR012338">
    <property type="entry name" value="Beta-lactam/transpept-like"/>
</dbReference>
<dbReference type="Pfam" id="PF00144">
    <property type="entry name" value="Beta-lactamase"/>
    <property type="match status" value="1"/>
</dbReference>
<keyword evidence="3" id="KW-1185">Reference proteome</keyword>
<reference evidence="2 3" key="1">
    <citation type="submission" date="2018-03" db="EMBL/GenBank/DDBJ databases">
        <title>Genomic Encyclopedia of Archaeal and Bacterial Type Strains, Phase II (KMG-II): from individual species to whole genera.</title>
        <authorList>
            <person name="Goeker M."/>
        </authorList>
    </citation>
    <scope>NUCLEOTIDE SEQUENCE [LARGE SCALE GENOMIC DNA]</scope>
    <source>
        <strain evidence="2 3">DSM 100214</strain>
    </source>
</reference>
<dbReference type="PANTHER" id="PTHR46825:SF9">
    <property type="entry name" value="BETA-LACTAMASE-RELATED DOMAIN-CONTAINING PROTEIN"/>
    <property type="match status" value="1"/>
</dbReference>
<dbReference type="SUPFAM" id="SSF56601">
    <property type="entry name" value="beta-lactamase/transpeptidase-like"/>
    <property type="match status" value="1"/>
</dbReference>
<dbReference type="InterPro" id="IPR001466">
    <property type="entry name" value="Beta-lactam-related"/>
</dbReference>
<organism evidence="2 3">
    <name type="scientific">Dysgonomonas alginatilytica</name>
    <dbReference type="NCBI Taxonomy" id="1605892"/>
    <lineage>
        <taxon>Bacteria</taxon>
        <taxon>Pseudomonadati</taxon>
        <taxon>Bacteroidota</taxon>
        <taxon>Bacteroidia</taxon>
        <taxon>Bacteroidales</taxon>
        <taxon>Dysgonomonadaceae</taxon>
        <taxon>Dysgonomonas</taxon>
    </lineage>
</organism>
<evidence type="ECO:0000259" key="1">
    <source>
        <dbReference type="Pfam" id="PF00144"/>
    </source>
</evidence>
<dbReference type="Proteomes" id="UP000247973">
    <property type="component" value="Unassembled WGS sequence"/>
</dbReference>
<gene>
    <name evidence="2" type="ORF">CLV62_10194</name>
</gene>
<dbReference type="InterPro" id="IPR050491">
    <property type="entry name" value="AmpC-like"/>
</dbReference>
<sequence length="438" mass="49457">MRLMFFTLALFLGVIPAVFSFEKSKMDSLFSVIENNDKGMGSISIFHDGKEVYSKSYGYSNIENKISANSDTKYRVGSVSKTFTATIIMKLVEDNKLTLDTKLSKFYPQIINADDITIEDLLRHRSGIFNFTSAADYLEWHTIPLSKEQLLDKMVSYENSFKPNEKAEYSNSNYVLLTFVAEDVSHKTFSDLLNEYIIKPCGLKNTSIGSKINKTKNEADSYTKLGEWRLEKETDLSFVLGAGALISTPTDLNTFYNKLFEGKIVDQKSLELMKTIKDGFGIGLFQVPFYDLKGFGHTGGIDGFQANVFYFPEQKVSISLTSNAVDFPLNDILLGALSIYWNKEYKLPVFKKAVALKSEDLDKYLGVYSAPNFPIKLTISKEGNILKGQGTGQPAFALECFDVNKFKFDQAKLKIEFYPDENKMILKQGGAEFDLKRE</sequence>
<accession>A0A2V3PT18</accession>
<comment type="caution">
    <text evidence="2">The sequence shown here is derived from an EMBL/GenBank/DDBJ whole genome shotgun (WGS) entry which is preliminary data.</text>
</comment>
<dbReference type="EMBL" id="QICL01000001">
    <property type="protein sequence ID" value="PXV68830.1"/>
    <property type="molecule type" value="Genomic_DNA"/>
</dbReference>
<dbReference type="Gene3D" id="3.40.710.10">
    <property type="entry name" value="DD-peptidase/beta-lactamase superfamily"/>
    <property type="match status" value="1"/>
</dbReference>